<feature type="domain" description="GmrSD restriction endonucleases N-terminal" evidence="1">
    <location>
        <begin position="9"/>
        <end position="221"/>
    </location>
</feature>
<gene>
    <name evidence="3" type="ORF">RUA4292_00601</name>
</gene>
<evidence type="ECO:0000259" key="1">
    <source>
        <dbReference type="Pfam" id="PF03235"/>
    </source>
</evidence>
<feature type="domain" description="GmrSD restriction endonucleases C-terminal" evidence="2">
    <location>
        <begin position="413"/>
        <end position="547"/>
    </location>
</feature>
<evidence type="ECO:0000313" key="4">
    <source>
        <dbReference type="Proteomes" id="UP000050783"/>
    </source>
</evidence>
<reference evidence="3 4" key="1">
    <citation type="submission" date="2015-09" db="EMBL/GenBank/DDBJ databases">
        <authorList>
            <consortium name="Swine Surveillance"/>
        </authorList>
    </citation>
    <scope>NUCLEOTIDE SEQUENCE [LARGE SCALE GENOMIC DNA]</scope>
    <source>
        <strain evidence="3 4">CECT 4292</strain>
    </source>
</reference>
<dbReference type="Proteomes" id="UP000050783">
    <property type="component" value="Unassembled WGS sequence"/>
</dbReference>
<evidence type="ECO:0000259" key="2">
    <source>
        <dbReference type="Pfam" id="PF07510"/>
    </source>
</evidence>
<dbReference type="Pfam" id="PF07510">
    <property type="entry name" value="GmrSD_C"/>
    <property type="match status" value="1"/>
</dbReference>
<proteinExistence type="predicted"/>
<sequence length="697" mass="79531">MKAIDRPFAKIINGATQFVVPVFQRNYSWSEENCQQLWNDILAAADDEFAGHFIGSVVYIATGDTAAGFTRWLLIDGQQRVTTLTLLLIALRDHLQNVGSSSSEDGPTVKRIEAYFLKNLQEEGAREAKLVLRRRDDETLKALLAGDELPADHSTLIKENYEFFRDQLGTVDPDVVYTGLNRLIVVDVTLERGIDDPQLIFESLNSTGVDLSQSDLIRNFVLMGQKEADQTRLYKDYWAKIEELFRGSERTFDNFIRDYLALLSQTKKLLKSDQVYFTFRQRFRSAQRNLEELEALLSDLHRMAKYYAAQSIGTPNDRIGRKAANLRGFGDVLSIVVMKLFDCYDRLGSLSENEFCEALDLLESYMLRRSLIGLQTRGYGMEFAKLAYSIDDETPFENFLVYLARMPETYAFPSDKEFRSALLETDVYYKRVCFHLLEGLENSGSKEPSPTKNYTIEHVLPQNPKLIAVWREALGENWEDEQQTWVHRLGNLTLTAYNSTYSDRSFEEKKSIKGGFSESSVRLNKDIRERSHWDVSAIEQRGVILAEKALQVWPGLSVDLELIERVELEEKKSLAGKRDPDDIQMSKASRALFSNLSARLRSRFPELVELPGSKSISYHDPRFFLEVIPRKSGLSLVIDLDYSESAAVSELMFDANDRTFIMYSEYSGGTVCRVENEGEIDEIFPALQLAHSIASSS</sequence>
<dbReference type="PANTHER" id="PTHR35149:SF2">
    <property type="entry name" value="DUF262 DOMAIN-CONTAINING PROTEIN"/>
    <property type="match status" value="1"/>
</dbReference>
<dbReference type="PANTHER" id="PTHR35149">
    <property type="entry name" value="SLL5132 PROTEIN"/>
    <property type="match status" value="1"/>
</dbReference>
<evidence type="ECO:0000313" key="3">
    <source>
        <dbReference type="EMBL" id="CUH46435.1"/>
    </source>
</evidence>
<dbReference type="OrthoDB" id="9798761at2"/>
<evidence type="ECO:0008006" key="5">
    <source>
        <dbReference type="Google" id="ProtNLM"/>
    </source>
</evidence>
<organism evidence="3 4">
    <name type="scientific">Ruegeria atlantica</name>
    <dbReference type="NCBI Taxonomy" id="81569"/>
    <lineage>
        <taxon>Bacteria</taxon>
        <taxon>Pseudomonadati</taxon>
        <taxon>Pseudomonadota</taxon>
        <taxon>Alphaproteobacteria</taxon>
        <taxon>Rhodobacterales</taxon>
        <taxon>Roseobacteraceae</taxon>
        <taxon>Ruegeria</taxon>
    </lineage>
</organism>
<dbReference type="RefSeq" id="WP_058276230.1">
    <property type="nucleotide sequence ID" value="NZ_CYPU01000011.1"/>
</dbReference>
<accession>A0A0P1EAN2</accession>
<dbReference type="GeneID" id="55491899"/>
<dbReference type="InterPro" id="IPR011089">
    <property type="entry name" value="GmrSD_C"/>
</dbReference>
<dbReference type="AlphaFoldDB" id="A0A0P1EAN2"/>
<dbReference type="EMBL" id="CYPU01000011">
    <property type="protein sequence ID" value="CUH46435.1"/>
    <property type="molecule type" value="Genomic_DNA"/>
</dbReference>
<protein>
    <recommendedName>
        <fullName evidence="5">DUF262 domain-containing protein</fullName>
    </recommendedName>
</protein>
<name>A0A0P1EAN2_9RHOB</name>
<dbReference type="Pfam" id="PF03235">
    <property type="entry name" value="GmrSD_N"/>
    <property type="match status" value="1"/>
</dbReference>
<dbReference type="InterPro" id="IPR004919">
    <property type="entry name" value="GmrSD_N"/>
</dbReference>